<dbReference type="PROSITE" id="PS51462">
    <property type="entry name" value="NUDIX"/>
    <property type="match status" value="1"/>
</dbReference>
<organism evidence="3 4">
    <name type="scientific">Acinetobacter bereziniae</name>
    <name type="common">Acinetobacter genomosp. 10</name>
    <dbReference type="NCBI Taxonomy" id="106648"/>
    <lineage>
        <taxon>Bacteria</taxon>
        <taxon>Pseudomonadati</taxon>
        <taxon>Pseudomonadota</taxon>
        <taxon>Gammaproteobacteria</taxon>
        <taxon>Moraxellales</taxon>
        <taxon>Moraxellaceae</taxon>
        <taxon>Acinetobacter</taxon>
    </lineage>
</organism>
<dbReference type="eggNOG" id="COG0494">
    <property type="taxonomic scope" value="Bacteria"/>
</dbReference>
<evidence type="ECO:0000256" key="1">
    <source>
        <dbReference type="ARBA" id="ARBA00001946"/>
    </source>
</evidence>
<dbReference type="RefSeq" id="WP_009584706.1">
    <property type="nucleotide sequence ID" value="NZ_BKMA01000024.1"/>
</dbReference>
<dbReference type="InterPro" id="IPR000086">
    <property type="entry name" value="NUDIX_hydrolase_dom"/>
</dbReference>
<dbReference type="InterPro" id="IPR015797">
    <property type="entry name" value="NUDIX_hydrolase-like_dom_sf"/>
</dbReference>
<dbReference type="InterPro" id="IPR020476">
    <property type="entry name" value="Nudix_hydrolase"/>
</dbReference>
<comment type="cofactor">
    <cofactor evidence="1">
        <name>Mg(2+)</name>
        <dbReference type="ChEBI" id="CHEBI:18420"/>
    </cofactor>
</comment>
<dbReference type="PANTHER" id="PTHR43046">
    <property type="entry name" value="GDP-MANNOSE MANNOSYL HYDROLASE"/>
    <property type="match status" value="1"/>
</dbReference>
<dbReference type="Proteomes" id="UP000644140">
    <property type="component" value="Chromosome"/>
</dbReference>
<dbReference type="EMBL" id="CP092085">
    <property type="protein sequence ID" value="UUN98530.1"/>
    <property type="molecule type" value="Genomic_DNA"/>
</dbReference>
<dbReference type="AlphaFoldDB" id="A0A0A8TJY5"/>
<sequence>MGFHDFYRMSSHAVIFNEQQQVLLLKATYASCAWGLPGGGLDQGETVHETLRRECQEELGCDVKIEYLSGIYYHPTVNSHAFIFKCTLPSDQQIHLSEEHSEYQWFDFDQLSPVQKIRVEDCFNFDGQVISRSF</sequence>
<dbReference type="Gene3D" id="3.90.79.10">
    <property type="entry name" value="Nucleoside Triphosphate Pyrophosphohydrolase"/>
    <property type="match status" value="1"/>
</dbReference>
<dbReference type="CDD" id="cd02883">
    <property type="entry name" value="NUDIX_Hydrolase"/>
    <property type="match status" value="1"/>
</dbReference>
<reference evidence="3" key="1">
    <citation type="submission" date="2022-02" db="EMBL/GenBank/DDBJ databases">
        <title>Characterization of Tn125 harboring carbapenem-resistant Acinetobacter bereziniae clinical isolates.</title>
        <authorList>
            <person name="Wong N.-K."/>
            <person name="Pan Q."/>
        </authorList>
    </citation>
    <scope>NUCLEOTIDE SEQUENCE</scope>
    <source>
        <strain evidence="3">GD03393</strain>
    </source>
</reference>
<dbReference type="GO" id="GO:0016787">
    <property type="term" value="F:hydrolase activity"/>
    <property type="evidence" value="ECO:0007669"/>
    <property type="project" value="UniProtKB-KW"/>
</dbReference>
<dbReference type="PRINTS" id="PR00502">
    <property type="entry name" value="NUDIXFAMILY"/>
</dbReference>
<protein>
    <submittedName>
        <fullName evidence="3">NUDIX domain-containing protein</fullName>
    </submittedName>
</protein>
<dbReference type="PANTHER" id="PTHR43046:SF2">
    <property type="entry name" value="8-OXO-DGTP DIPHOSPHATASE-RELATED"/>
    <property type="match status" value="1"/>
</dbReference>
<name>A0A0A8TJY5_ACIBZ</name>
<dbReference type="Pfam" id="PF00293">
    <property type="entry name" value="NUDIX"/>
    <property type="match status" value="1"/>
</dbReference>
<accession>A0A0A8TJY5</accession>
<keyword evidence="2" id="KW-0378">Hydrolase</keyword>
<evidence type="ECO:0000256" key="2">
    <source>
        <dbReference type="ARBA" id="ARBA00022801"/>
    </source>
</evidence>
<evidence type="ECO:0000313" key="3">
    <source>
        <dbReference type="EMBL" id="UUN98530.1"/>
    </source>
</evidence>
<gene>
    <name evidence="3" type="ORF">I9054_003425</name>
</gene>
<dbReference type="SUPFAM" id="SSF55811">
    <property type="entry name" value="Nudix"/>
    <property type="match status" value="1"/>
</dbReference>
<proteinExistence type="predicted"/>
<evidence type="ECO:0000313" key="4">
    <source>
        <dbReference type="Proteomes" id="UP000644140"/>
    </source>
</evidence>